<evidence type="ECO:0000313" key="3">
    <source>
        <dbReference type="Proteomes" id="UP000315295"/>
    </source>
</evidence>
<dbReference type="Pfam" id="PF13960">
    <property type="entry name" value="DUF4218"/>
    <property type="match status" value="1"/>
</dbReference>
<proteinExistence type="predicted"/>
<organism evidence="2 3">
    <name type="scientific">Malus baccata</name>
    <name type="common">Siberian crab apple</name>
    <name type="synonym">Pyrus baccata</name>
    <dbReference type="NCBI Taxonomy" id="106549"/>
    <lineage>
        <taxon>Eukaryota</taxon>
        <taxon>Viridiplantae</taxon>
        <taxon>Streptophyta</taxon>
        <taxon>Embryophyta</taxon>
        <taxon>Tracheophyta</taxon>
        <taxon>Spermatophyta</taxon>
        <taxon>Magnoliopsida</taxon>
        <taxon>eudicotyledons</taxon>
        <taxon>Gunneridae</taxon>
        <taxon>Pentapetalae</taxon>
        <taxon>rosids</taxon>
        <taxon>fabids</taxon>
        <taxon>Rosales</taxon>
        <taxon>Rosaceae</taxon>
        <taxon>Amygdaloideae</taxon>
        <taxon>Maleae</taxon>
        <taxon>Malus</taxon>
    </lineage>
</organism>
<reference evidence="2 3" key="1">
    <citation type="journal article" date="2019" name="G3 (Bethesda)">
        <title>Sequencing of a Wild Apple (Malus baccata) Genome Unravels the Differences Between Cultivated and Wild Apple Species Regarding Disease Resistance and Cold Tolerance.</title>
        <authorList>
            <person name="Chen X."/>
        </authorList>
    </citation>
    <scope>NUCLEOTIDE SEQUENCE [LARGE SCALE GENOMIC DNA]</scope>
    <source>
        <strain evidence="3">cv. Shandingzi</strain>
        <tissue evidence="2">Leaves</tissue>
    </source>
</reference>
<evidence type="ECO:0000313" key="2">
    <source>
        <dbReference type="EMBL" id="TQD79692.1"/>
    </source>
</evidence>
<dbReference type="InterPro" id="IPR025452">
    <property type="entry name" value="DUF4218"/>
</dbReference>
<feature type="domain" description="DUF4218" evidence="1">
    <location>
        <begin position="31"/>
        <end position="84"/>
    </location>
</feature>
<dbReference type="PANTHER" id="PTHR48258:SF6">
    <property type="entry name" value="LEUCINE-RICH REPEAT DOMAIN, L DOMAIN-CONTAINING PROTEIN"/>
    <property type="match status" value="1"/>
</dbReference>
<dbReference type="EMBL" id="VIEB01000844">
    <property type="protein sequence ID" value="TQD79692.1"/>
    <property type="molecule type" value="Genomic_DNA"/>
</dbReference>
<accession>A0A540L0A0</accession>
<sequence>MQRVLQVGVRKHLKKHIYGPLVKLSSFFQQICTKTLFVYDLDKLEEDIIIILCKLEKIFPPAFFVPMVHLTVHLPREPKLAGPV</sequence>
<dbReference type="PANTHER" id="PTHR48258">
    <property type="entry name" value="DUF4218 DOMAIN-CONTAINING PROTEIN-RELATED"/>
    <property type="match status" value="1"/>
</dbReference>
<evidence type="ECO:0000259" key="1">
    <source>
        <dbReference type="Pfam" id="PF13960"/>
    </source>
</evidence>
<dbReference type="AlphaFoldDB" id="A0A540L0A0"/>
<keyword evidence="3" id="KW-1185">Reference proteome</keyword>
<comment type="caution">
    <text evidence="2">The sequence shown here is derived from an EMBL/GenBank/DDBJ whole genome shotgun (WGS) entry which is preliminary data.</text>
</comment>
<name>A0A540L0A0_MALBA</name>
<gene>
    <name evidence="2" type="ORF">C1H46_034766</name>
</gene>
<protein>
    <recommendedName>
        <fullName evidence="1">DUF4218 domain-containing protein</fullName>
    </recommendedName>
</protein>
<dbReference type="Proteomes" id="UP000315295">
    <property type="component" value="Unassembled WGS sequence"/>
</dbReference>